<keyword evidence="1" id="KW-0472">Membrane</keyword>
<feature type="transmembrane region" description="Helical" evidence="1">
    <location>
        <begin position="103"/>
        <end position="131"/>
    </location>
</feature>
<dbReference type="Proteomes" id="UP000547510">
    <property type="component" value="Unassembled WGS sequence"/>
</dbReference>
<accession>A0A841CV40</accession>
<evidence type="ECO:0000256" key="1">
    <source>
        <dbReference type="SAM" id="Phobius"/>
    </source>
</evidence>
<dbReference type="RefSeq" id="WP_184699126.1">
    <property type="nucleotide sequence ID" value="NZ_JACHJN010000020.1"/>
</dbReference>
<gene>
    <name evidence="2" type="ORF">FHS29_007321</name>
</gene>
<sequence>MTVWRTVTWYGLVELGKNRLAVVLVLGFVPLWITLAHVVASPTPLQFRYRATGGLLDVDSSQLMVIMGSLNAVTLITGFLMFSMTRRATDLDRRLVGAGCPRAVLLTAKLTALVVSTLVIACWSTSVILVYWQPEQPGLLCLGLIMAGLTYGGIGIVLGVFLPGELEGMFTVIMISLLDLILQNPLVNSTSDKDIVTFLPSYGPLQTCVGAGFTDTVPTTQMLLCPVWLTGCALIGLVAFHARTRQRFQPTRV</sequence>
<evidence type="ECO:0000313" key="3">
    <source>
        <dbReference type="Proteomes" id="UP000547510"/>
    </source>
</evidence>
<dbReference type="AlphaFoldDB" id="A0A841CV40"/>
<keyword evidence="3" id="KW-1185">Reference proteome</keyword>
<protein>
    <submittedName>
        <fullName evidence="2">Uncharacterized protein</fullName>
    </submittedName>
</protein>
<comment type="caution">
    <text evidence="2">The sequence shown here is derived from an EMBL/GenBank/DDBJ whole genome shotgun (WGS) entry which is preliminary data.</text>
</comment>
<evidence type="ECO:0000313" key="2">
    <source>
        <dbReference type="EMBL" id="MBB5960693.1"/>
    </source>
</evidence>
<proteinExistence type="predicted"/>
<dbReference type="EMBL" id="JACHJN010000020">
    <property type="protein sequence ID" value="MBB5960693.1"/>
    <property type="molecule type" value="Genomic_DNA"/>
</dbReference>
<organism evidence="2 3">
    <name type="scientific">Saccharothrix tamanrassetensis</name>
    <dbReference type="NCBI Taxonomy" id="1051531"/>
    <lineage>
        <taxon>Bacteria</taxon>
        <taxon>Bacillati</taxon>
        <taxon>Actinomycetota</taxon>
        <taxon>Actinomycetes</taxon>
        <taxon>Pseudonocardiales</taxon>
        <taxon>Pseudonocardiaceae</taxon>
        <taxon>Saccharothrix</taxon>
    </lineage>
</organism>
<feature type="transmembrane region" description="Helical" evidence="1">
    <location>
        <begin position="137"/>
        <end position="162"/>
    </location>
</feature>
<keyword evidence="1" id="KW-0812">Transmembrane</keyword>
<feature type="transmembrane region" description="Helical" evidence="1">
    <location>
        <begin position="60"/>
        <end position="82"/>
    </location>
</feature>
<keyword evidence="1" id="KW-1133">Transmembrane helix</keyword>
<name>A0A841CV40_9PSEU</name>
<feature type="transmembrane region" description="Helical" evidence="1">
    <location>
        <begin position="221"/>
        <end position="242"/>
    </location>
</feature>
<feature type="transmembrane region" description="Helical" evidence="1">
    <location>
        <begin position="20"/>
        <end position="40"/>
    </location>
</feature>
<reference evidence="2 3" key="1">
    <citation type="submission" date="2020-08" db="EMBL/GenBank/DDBJ databases">
        <title>Genomic Encyclopedia of Type Strains, Phase III (KMG-III): the genomes of soil and plant-associated and newly described type strains.</title>
        <authorList>
            <person name="Whitman W."/>
        </authorList>
    </citation>
    <scope>NUCLEOTIDE SEQUENCE [LARGE SCALE GENOMIC DNA]</scope>
    <source>
        <strain evidence="2 3">CECT 8640</strain>
    </source>
</reference>
<feature type="transmembrane region" description="Helical" evidence="1">
    <location>
        <begin position="169"/>
        <end position="187"/>
    </location>
</feature>